<name>A0AAJ1VNR0_9LACO</name>
<evidence type="ECO:0000256" key="2">
    <source>
        <dbReference type="ARBA" id="ARBA00022552"/>
    </source>
</evidence>
<dbReference type="PANTHER" id="PTHR31760">
    <property type="entry name" value="S-ADENOSYL-L-METHIONINE-DEPENDENT METHYLTRANSFERASES SUPERFAMILY PROTEIN"/>
    <property type="match status" value="1"/>
</dbReference>
<organism evidence="7 10">
    <name type="scientific">Oenococcus sicerae</name>
    <dbReference type="NCBI Taxonomy" id="2203724"/>
    <lineage>
        <taxon>Bacteria</taxon>
        <taxon>Bacillati</taxon>
        <taxon>Bacillota</taxon>
        <taxon>Bacilli</taxon>
        <taxon>Lactobacillales</taxon>
        <taxon>Lactobacillaceae</taxon>
        <taxon>Oenococcus</taxon>
    </lineage>
</organism>
<dbReference type="EMBL" id="SDWY01000002">
    <property type="protein sequence ID" value="MDN6900084.1"/>
    <property type="molecule type" value="Genomic_DNA"/>
</dbReference>
<dbReference type="Proteomes" id="UP000286907">
    <property type="component" value="Chromosome"/>
</dbReference>
<dbReference type="SUPFAM" id="SSF53335">
    <property type="entry name" value="S-adenosyl-L-methionine-dependent methyltransferases"/>
    <property type="match status" value="1"/>
</dbReference>
<evidence type="ECO:0000313" key="9">
    <source>
        <dbReference type="Proteomes" id="UP000286907"/>
    </source>
</evidence>
<evidence type="ECO:0000256" key="6">
    <source>
        <dbReference type="HAMAP-Rule" id="MF_00074"/>
    </source>
</evidence>
<sequence length="241" mass="26937">MTADEFAAILKTKGLPISEKNLESFQKYLDFLLEYNQKVNLTAITDPSDVWLKHFYDSLTPLLYLPSTIKKVSLIDIGSGAGFPGIPLRIIDSRLQLTLLDSLQKRISFLDQLIEKLALKNVETVHGRAEDFGKNPNYREKFDFAIARAVSNTNTLLELLLPFVKVGGKAILMKSTHHENEIFDASKALEELGGRVAQTFSFELPNGDPRVLITIDKIKPTKNRYPRKAGTPLKSPIGGKP</sequence>
<dbReference type="EC" id="2.1.1.-" evidence="6"/>
<keyword evidence="4 6" id="KW-0808">Transferase</keyword>
<keyword evidence="1 6" id="KW-0963">Cytoplasm</keyword>
<reference evidence="7" key="2">
    <citation type="submission" date="2019-01" db="EMBL/GenBank/DDBJ databases">
        <title>Oenococcus sicerae UCMA17102.</title>
        <authorList>
            <person name="Cousin F.J."/>
            <person name="Le Guellec R."/>
            <person name="Cretenet M."/>
        </authorList>
    </citation>
    <scope>NUCLEOTIDE SEQUENCE</scope>
    <source>
        <strain evidence="7">UCMA17102</strain>
    </source>
</reference>
<dbReference type="FunFam" id="3.40.50.150:FF:000041">
    <property type="entry name" value="Ribosomal RNA small subunit methyltransferase G"/>
    <property type="match status" value="1"/>
</dbReference>
<evidence type="ECO:0000256" key="5">
    <source>
        <dbReference type="ARBA" id="ARBA00022691"/>
    </source>
</evidence>
<dbReference type="HAMAP" id="MF_00074">
    <property type="entry name" value="16SrRNA_methyltr_G"/>
    <property type="match status" value="1"/>
</dbReference>
<feature type="binding site" evidence="6">
    <location>
        <position position="148"/>
    </location>
    <ligand>
        <name>S-adenosyl-L-methionine</name>
        <dbReference type="ChEBI" id="CHEBI:59789"/>
    </ligand>
</feature>
<gene>
    <name evidence="6 7" type="primary">rsmG</name>
    <name evidence="8" type="ORF">DLJ48_03750</name>
    <name evidence="7" type="ORF">EVC35_03575</name>
</gene>
<evidence type="ECO:0000256" key="1">
    <source>
        <dbReference type="ARBA" id="ARBA00022490"/>
    </source>
</evidence>
<comment type="caution">
    <text evidence="6">Lacks conserved residue(s) required for the propagation of feature annotation.</text>
</comment>
<reference evidence="8" key="3">
    <citation type="submission" date="2020-01" db="EMBL/GenBank/DDBJ databases">
        <authorList>
            <person name="Cousin F.J."/>
            <person name="Le Guellec R."/>
            <person name="Cretenet M."/>
        </authorList>
    </citation>
    <scope>NUCLEOTIDE SEQUENCE</scope>
    <source>
        <strain evidence="8">UCMA 15228</strain>
    </source>
</reference>
<dbReference type="NCBIfam" id="TIGR00138">
    <property type="entry name" value="rsmG_gidB"/>
    <property type="match status" value="1"/>
</dbReference>
<dbReference type="CDD" id="cd02440">
    <property type="entry name" value="AdoMet_MTases"/>
    <property type="match status" value="1"/>
</dbReference>
<dbReference type="InterPro" id="IPR003682">
    <property type="entry name" value="rRNA_ssu_MeTfrase_G"/>
</dbReference>
<comment type="similarity">
    <text evidence="6">Belongs to the methyltransferase superfamily. RNA methyltransferase RsmG family.</text>
</comment>
<evidence type="ECO:0000313" key="8">
    <source>
        <dbReference type="EMBL" id="QAS69693.1"/>
    </source>
</evidence>
<dbReference type="PANTHER" id="PTHR31760:SF0">
    <property type="entry name" value="S-ADENOSYL-L-METHIONINE-DEPENDENT METHYLTRANSFERASES SUPERFAMILY PROTEIN"/>
    <property type="match status" value="1"/>
</dbReference>
<comment type="function">
    <text evidence="6">Specifically methylates the N7 position of a guanine in 16S rRNA.</text>
</comment>
<dbReference type="GO" id="GO:0070043">
    <property type="term" value="F:rRNA (guanine-N7-)-methyltransferase activity"/>
    <property type="evidence" value="ECO:0007669"/>
    <property type="project" value="UniProtKB-UniRule"/>
</dbReference>
<dbReference type="Proteomes" id="UP001167919">
    <property type="component" value="Unassembled WGS sequence"/>
</dbReference>
<dbReference type="Pfam" id="PF02527">
    <property type="entry name" value="GidB"/>
    <property type="match status" value="1"/>
</dbReference>
<dbReference type="GO" id="GO:0005829">
    <property type="term" value="C:cytosol"/>
    <property type="evidence" value="ECO:0007669"/>
    <property type="project" value="TreeGrafter"/>
</dbReference>
<feature type="binding site" evidence="6">
    <location>
        <begin position="129"/>
        <end position="130"/>
    </location>
    <ligand>
        <name>S-adenosyl-L-methionine</name>
        <dbReference type="ChEBI" id="CHEBI:59789"/>
    </ligand>
</feature>
<keyword evidence="2 6" id="KW-0698">rRNA processing</keyword>
<keyword evidence="9" id="KW-1185">Reference proteome</keyword>
<reference evidence="8 9" key="1">
    <citation type="journal article" date="2019" name="Syst. Appl. Microbiol.">
        <title>Oenococcus sicerae sp. nov., isolated from French cider.</title>
        <authorList>
            <person name="Cousin F.J."/>
            <person name="Le Guellec R."/>
            <person name="Chagnot C."/>
            <person name="Goux D."/>
            <person name="Dalmasso M."/>
            <person name="Laplace J.M."/>
            <person name="Cretenet M."/>
        </authorList>
    </citation>
    <scope>NUCLEOTIDE SEQUENCE [LARGE SCALE GENOMIC DNA]</scope>
    <source>
        <strain evidence="8 9">UCMA 15228</strain>
    </source>
</reference>
<dbReference type="RefSeq" id="WP_128686027.1">
    <property type="nucleotide sequence ID" value="NZ_CP029684.2"/>
</dbReference>
<proteinExistence type="inferred from homology"/>
<feature type="binding site" evidence="6">
    <location>
        <position position="78"/>
    </location>
    <ligand>
        <name>S-adenosyl-L-methionine</name>
        <dbReference type="ChEBI" id="CHEBI:59789"/>
    </ligand>
</feature>
<dbReference type="AlphaFoldDB" id="A0AAJ1VNR0"/>
<evidence type="ECO:0000313" key="10">
    <source>
        <dbReference type="Proteomes" id="UP001167919"/>
    </source>
</evidence>
<evidence type="ECO:0000256" key="4">
    <source>
        <dbReference type="ARBA" id="ARBA00022679"/>
    </source>
</evidence>
<keyword evidence="5 6" id="KW-0949">S-adenosyl-L-methionine</keyword>
<feature type="binding site" evidence="6">
    <location>
        <position position="83"/>
    </location>
    <ligand>
        <name>S-adenosyl-L-methionine</name>
        <dbReference type="ChEBI" id="CHEBI:59789"/>
    </ligand>
</feature>
<accession>A0AAJ1VNR0</accession>
<evidence type="ECO:0000313" key="7">
    <source>
        <dbReference type="EMBL" id="MDN6900084.1"/>
    </source>
</evidence>
<keyword evidence="3 6" id="KW-0489">Methyltransferase</keyword>
<evidence type="ECO:0000256" key="3">
    <source>
        <dbReference type="ARBA" id="ARBA00022603"/>
    </source>
</evidence>
<dbReference type="InterPro" id="IPR029063">
    <property type="entry name" value="SAM-dependent_MTases_sf"/>
</dbReference>
<dbReference type="EMBL" id="CP029684">
    <property type="protein sequence ID" value="QAS69693.1"/>
    <property type="molecule type" value="Genomic_DNA"/>
</dbReference>
<protein>
    <recommendedName>
        <fullName evidence="6">Ribosomal RNA small subunit methyltransferase G</fullName>
        <ecNumber evidence="6">2.1.1.-</ecNumber>
    </recommendedName>
    <alternativeName>
        <fullName evidence="6">16S rRNA 7-methylguanosine methyltransferase</fullName>
        <shortName evidence="6">16S rRNA m7G methyltransferase</shortName>
    </alternativeName>
</protein>
<dbReference type="Gene3D" id="3.40.50.150">
    <property type="entry name" value="Vaccinia Virus protein VP39"/>
    <property type="match status" value="1"/>
</dbReference>
<comment type="subcellular location">
    <subcellularLocation>
        <location evidence="6">Cytoplasm</location>
    </subcellularLocation>
</comment>